<accession>A0A5B8LXF5</accession>
<name>A0A5B8LXF5_9HYPH</name>
<organism evidence="3 4">
    <name type="scientific">Devosia ginsengisoli</name>
    <dbReference type="NCBI Taxonomy" id="400770"/>
    <lineage>
        <taxon>Bacteria</taxon>
        <taxon>Pseudomonadati</taxon>
        <taxon>Pseudomonadota</taxon>
        <taxon>Alphaproteobacteria</taxon>
        <taxon>Hyphomicrobiales</taxon>
        <taxon>Devosiaceae</taxon>
        <taxon>Devosia</taxon>
    </lineage>
</organism>
<feature type="signal peptide" evidence="1">
    <location>
        <begin position="1"/>
        <end position="22"/>
    </location>
</feature>
<proteinExistence type="predicted"/>
<reference evidence="3 4" key="1">
    <citation type="submission" date="2019-07" db="EMBL/GenBank/DDBJ databases">
        <title>Full genome sequence of Devosia sp. Gsoil 520.</title>
        <authorList>
            <person name="Im W.-T."/>
        </authorList>
    </citation>
    <scope>NUCLEOTIDE SEQUENCE [LARGE SCALE GENOMIC DNA]</scope>
    <source>
        <strain evidence="3 4">Gsoil 520</strain>
    </source>
</reference>
<dbReference type="GO" id="GO:0030246">
    <property type="term" value="F:carbohydrate binding"/>
    <property type="evidence" value="ECO:0007669"/>
    <property type="project" value="InterPro"/>
</dbReference>
<dbReference type="EMBL" id="CP042304">
    <property type="protein sequence ID" value="QDZ12706.1"/>
    <property type="molecule type" value="Genomic_DNA"/>
</dbReference>
<dbReference type="InterPro" id="IPR007324">
    <property type="entry name" value="Sugar-bd_dom_put"/>
</dbReference>
<dbReference type="SUPFAM" id="SSF100950">
    <property type="entry name" value="NagB/RpiA/CoA transferase-like"/>
    <property type="match status" value="1"/>
</dbReference>
<sequence>MSIWPILASVTFPIALCRCAMACPMASIAELIAHGAVGDLAGHFLNARGVPLDRTINRQALAPELFSLSKIRHRLVVGGAPTKVPIVSAILATARG</sequence>
<dbReference type="Pfam" id="PF04198">
    <property type="entry name" value="Sugar-bind"/>
    <property type="match status" value="1"/>
</dbReference>
<keyword evidence="1" id="KW-0732">Signal</keyword>
<dbReference type="Gene3D" id="3.40.50.1360">
    <property type="match status" value="1"/>
</dbReference>
<evidence type="ECO:0000313" key="3">
    <source>
        <dbReference type="EMBL" id="QDZ12706.1"/>
    </source>
</evidence>
<dbReference type="KEGG" id="dea:FPZ08_19345"/>
<gene>
    <name evidence="3" type="ORF">FPZ08_19345</name>
</gene>
<evidence type="ECO:0000259" key="2">
    <source>
        <dbReference type="Pfam" id="PF04198"/>
    </source>
</evidence>
<dbReference type="OrthoDB" id="7355674at2"/>
<protein>
    <recommendedName>
        <fullName evidence="2">Sugar-binding domain-containing protein</fullName>
    </recommendedName>
</protein>
<dbReference type="AlphaFoldDB" id="A0A5B8LXF5"/>
<keyword evidence="4" id="KW-1185">Reference proteome</keyword>
<dbReference type="InterPro" id="IPR037171">
    <property type="entry name" value="NagB/RpiA_transferase-like"/>
</dbReference>
<evidence type="ECO:0000313" key="4">
    <source>
        <dbReference type="Proteomes" id="UP000315364"/>
    </source>
</evidence>
<feature type="chain" id="PRO_5022888668" description="Sugar-binding domain-containing protein" evidence="1">
    <location>
        <begin position="23"/>
        <end position="96"/>
    </location>
</feature>
<feature type="domain" description="Sugar-binding" evidence="2">
    <location>
        <begin position="27"/>
        <end position="93"/>
    </location>
</feature>
<evidence type="ECO:0000256" key="1">
    <source>
        <dbReference type="SAM" id="SignalP"/>
    </source>
</evidence>
<dbReference type="Proteomes" id="UP000315364">
    <property type="component" value="Chromosome"/>
</dbReference>